<name>A0A1I1UZX2_9GAMM</name>
<keyword evidence="1 2" id="KW-0238">DNA-binding</keyword>
<dbReference type="CDD" id="cd00383">
    <property type="entry name" value="trans_reg_C"/>
    <property type="match status" value="1"/>
</dbReference>
<evidence type="ECO:0000256" key="2">
    <source>
        <dbReference type="PROSITE-ProRule" id="PRU01091"/>
    </source>
</evidence>
<dbReference type="GO" id="GO:0003677">
    <property type="term" value="F:DNA binding"/>
    <property type="evidence" value="ECO:0007669"/>
    <property type="project" value="UniProtKB-UniRule"/>
</dbReference>
<dbReference type="InterPro" id="IPR032485">
    <property type="entry name" value="LRP1-like_beta_prop"/>
</dbReference>
<dbReference type="GO" id="GO:0000160">
    <property type="term" value="P:phosphorelay signal transduction system"/>
    <property type="evidence" value="ECO:0007669"/>
    <property type="project" value="InterPro"/>
</dbReference>
<keyword evidence="3" id="KW-0472">Membrane</keyword>
<dbReference type="Pfam" id="PF00486">
    <property type="entry name" value="Trans_reg_C"/>
    <property type="match status" value="1"/>
</dbReference>
<gene>
    <name evidence="5" type="ORF">SAMN02745724_05387</name>
</gene>
<reference evidence="5 6" key="1">
    <citation type="submission" date="2016-10" db="EMBL/GenBank/DDBJ databases">
        <authorList>
            <person name="de Groot N.N."/>
        </authorList>
    </citation>
    <scope>NUCLEOTIDE SEQUENCE [LARGE SCALE GENOMIC DNA]</scope>
    <source>
        <strain evidence="5 6">DSM 6059</strain>
    </source>
</reference>
<dbReference type="Proteomes" id="UP000198862">
    <property type="component" value="Unassembled WGS sequence"/>
</dbReference>
<dbReference type="Pfam" id="PF16472">
    <property type="entry name" value="DUF5050"/>
    <property type="match status" value="1"/>
</dbReference>
<dbReference type="InterPro" id="IPR011042">
    <property type="entry name" value="6-blade_b-propeller_TolB-like"/>
</dbReference>
<dbReference type="STRING" id="1123010.SAMN02745724_05387"/>
<dbReference type="AlphaFoldDB" id="A0A1I1UZX2"/>
<organism evidence="5 6">
    <name type="scientific">Pseudoalteromonas denitrificans DSM 6059</name>
    <dbReference type="NCBI Taxonomy" id="1123010"/>
    <lineage>
        <taxon>Bacteria</taxon>
        <taxon>Pseudomonadati</taxon>
        <taxon>Pseudomonadota</taxon>
        <taxon>Gammaproteobacteria</taxon>
        <taxon>Alteromonadales</taxon>
        <taxon>Pseudoalteromonadaceae</taxon>
        <taxon>Pseudoalteromonas</taxon>
    </lineage>
</organism>
<accession>A0A1I1UZX2</accession>
<dbReference type="GO" id="GO:0006355">
    <property type="term" value="P:regulation of DNA-templated transcription"/>
    <property type="evidence" value="ECO:0007669"/>
    <property type="project" value="InterPro"/>
</dbReference>
<dbReference type="PROSITE" id="PS51755">
    <property type="entry name" value="OMPR_PHOB"/>
    <property type="match status" value="1"/>
</dbReference>
<dbReference type="InterPro" id="IPR016032">
    <property type="entry name" value="Sig_transdc_resp-reg_C-effctor"/>
</dbReference>
<evidence type="ECO:0000259" key="4">
    <source>
        <dbReference type="PROSITE" id="PS51755"/>
    </source>
</evidence>
<feature type="transmembrane region" description="Helical" evidence="3">
    <location>
        <begin position="128"/>
        <end position="145"/>
    </location>
</feature>
<dbReference type="PANTHER" id="PTHR36842:SF1">
    <property type="entry name" value="PROTEIN TOLB"/>
    <property type="match status" value="1"/>
</dbReference>
<feature type="domain" description="OmpR/PhoB-type" evidence="4">
    <location>
        <begin position="1"/>
        <end position="100"/>
    </location>
</feature>
<feature type="DNA-binding region" description="OmpR/PhoB-type" evidence="2">
    <location>
        <begin position="1"/>
        <end position="100"/>
    </location>
</feature>
<sequence length="671" mass="77413">MLAQVHLMAIFVDTINRQLTFGEHTRQLEPKVNLLLQALIKANGDIVSREQLIEQVWQGRIVGDGAINRTVSLLRQHLSALDSHNDFIITVPKAGYKLLHIKNSQLIPEQKPVVIELKNTLLKYKTHIILSLVLLTFLLVMTVWFKPQVNVKFKQAERITAQFGAEYSVSTNKIGDKLLYQHFDNETSSRQLYLLTADQNAKKLLPNKHIKNAAMSPNGQLFAMSYQNKQTCQIAFYDLKKYVTNNIQTCAPDSLARFTWHWNSQDIYFRSRENKTQPYKISRYNLKTSRKSLITLPQSHGNLLGDYLLDHHLNKNWLLVARYIDENNTQLLILNSFTGQTHFTYEIPYHVNALSWLNSEYASFAAKGDIYLINTLTGEINFEFKGGQSINSMDATQHSLFFTTLERASHVFKQNIKTGKRIAIDKNNAIAQLPKISSSGQLSYLSKKQSSFEWQLVKGNSTSTIDIDLPFEMGFDRYEWSENGRFILFTKQGAIYQIDVQNNVYQKLTDNKTGAFVANYSPNGNIIYSSNRSGQWQLWLYKAIENTHEQLTQHGGYSGRVKNNTLFFTKFNENGLWQINLATGDEQKLIVNVDIINWLNWQLIDKTIYFYRPESGIWKYAIDTAEETLVLAPSNRFLHQYAVSKDQKSIYFIERQNIEGDIYKVPFSINK</sequence>
<evidence type="ECO:0000313" key="6">
    <source>
        <dbReference type="Proteomes" id="UP000198862"/>
    </source>
</evidence>
<dbReference type="InterPro" id="IPR036388">
    <property type="entry name" value="WH-like_DNA-bd_sf"/>
</dbReference>
<dbReference type="Gene3D" id="2.120.10.30">
    <property type="entry name" value="TolB, C-terminal domain"/>
    <property type="match status" value="2"/>
</dbReference>
<evidence type="ECO:0000256" key="1">
    <source>
        <dbReference type="ARBA" id="ARBA00023125"/>
    </source>
</evidence>
<dbReference type="Gene3D" id="1.10.10.10">
    <property type="entry name" value="Winged helix-like DNA-binding domain superfamily/Winged helix DNA-binding domain"/>
    <property type="match status" value="1"/>
</dbReference>
<proteinExistence type="predicted"/>
<dbReference type="InterPro" id="IPR001867">
    <property type="entry name" value="OmpR/PhoB-type_DNA-bd"/>
</dbReference>
<dbReference type="SUPFAM" id="SSF82171">
    <property type="entry name" value="DPP6 N-terminal domain-like"/>
    <property type="match status" value="1"/>
</dbReference>
<evidence type="ECO:0000256" key="3">
    <source>
        <dbReference type="SAM" id="Phobius"/>
    </source>
</evidence>
<keyword evidence="6" id="KW-1185">Reference proteome</keyword>
<dbReference type="SUPFAM" id="SSF46894">
    <property type="entry name" value="C-terminal effector domain of the bipartite response regulators"/>
    <property type="match status" value="1"/>
</dbReference>
<evidence type="ECO:0000313" key="5">
    <source>
        <dbReference type="EMBL" id="SFD76351.1"/>
    </source>
</evidence>
<dbReference type="PANTHER" id="PTHR36842">
    <property type="entry name" value="PROTEIN TOLB HOMOLOG"/>
    <property type="match status" value="1"/>
</dbReference>
<keyword evidence="3" id="KW-1133">Transmembrane helix</keyword>
<dbReference type="SUPFAM" id="SSF69322">
    <property type="entry name" value="Tricorn protease domain 2"/>
    <property type="match status" value="1"/>
</dbReference>
<keyword evidence="3" id="KW-0812">Transmembrane</keyword>
<dbReference type="EMBL" id="FOLO01000103">
    <property type="protein sequence ID" value="SFD76351.1"/>
    <property type="molecule type" value="Genomic_DNA"/>
</dbReference>
<protein>
    <submittedName>
        <fullName evidence="5">DNA-binding winged helix-turn-helix (WHTH) domain-containing protein</fullName>
    </submittedName>
</protein>
<dbReference type="SMART" id="SM00862">
    <property type="entry name" value="Trans_reg_C"/>
    <property type="match status" value="1"/>
</dbReference>